<sequence>MAVPAPTGPPLNASLARPRPRQTLQAPGASSGTALPLASSSSNSLLAGALLARHSPPAPLQPLRPLRLLILRHRVLAYRVQPRPRAQPHALPSSATLPPPPPPHRPAAPSLLRGARIVRVTPAGAVAAAPATTKATGATGATAAQRAAALHTYSLGPGEALAERNFQNHFGLN</sequence>
<dbReference type="AlphaFoldDB" id="A0A2K3DUV6"/>
<feature type="compositionally biased region" description="Polar residues" evidence="1">
    <location>
        <begin position="22"/>
        <end position="33"/>
    </location>
</feature>
<dbReference type="Gramene" id="PNW84331">
    <property type="protein sequence ID" value="PNW84331"/>
    <property type="gene ID" value="CHLRE_04g229776v5"/>
</dbReference>
<evidence type="ECO:0000313" key="3">
    <source>
        <dbReference type="Proteomes" id="UP000006906"/>
    </source>
</evidence>
<feature type="compositionally biased region" description="Pro residues" evidence="1">
    <location>
        <begin position="97"/>
        <end position="106"/>
    </location>
</feature>
<protein>
    <submittedName>
        <fullName evidence="2">Uncharacterized protein</fullName>
    </submittedName>
</protein>
<name>A0A2K3DUV6_CHLRE</name>
<evidence type="ECO:0000256" key="1">
    <source>
        <dbReference type="SAM" id="MobiDB-lite"/>
    </source>
</evidence>
<reference evidence="2 3" key="1">
    <citation type="journal article" date="2007" name="Science">
        <title>The Chlamydomonas genome reveals the evolution of key animal and plant functions.</title>
        <authorList>
            <person name="Merchant S.S."/>
            <person name="Prochnik S.E."/>
            <person name="Vallon O."/>
            <person name="Harris E.H."/>
            <person name="Karpowicz S.J."/>
            <person name="Witman G.B."/>
            <person name="Terry A."/>
            <person name="Salamov A."/>
            <person name="Fritz-Laylin L.K."/>
            <person name="Marechal-Drouard L."/>
            <person name="Marshall W.F."/>
            <person name="Qu L.H."/>
            <person name="Nelson D.R."/>
            <person name="Sanderfoot A.A."/>
            <person name="Spalding M.H."/>
            <person name="Kapitonov V.V."/>
            <person name="Ren Q."/>
            <person name="Ferris P."/>
            <person name="Lindquist E."/>
            <person name="Shapiro H."/>
            <person name="Lucas S.M."/>
            <person name="Grimwood J."/>
            <person name="Schmutz J."/>
            <person name="Cardol P."/>
            <person name="Cerutti H."/>
            <person name="Chanfreau G."/>
            <person name="Chen C.L."/>
            <person name="Cognat V."/>
            <person name="Croft M.T."/>
            <person name="Dent R."/>
            <person name="Dutcher S."/>
            <person name="Fernandez E."/>
            <person name="Fukuzawa H."/>
            <person name="Gonzalez-Ballester D."/>
            <person name="Gonzalez-Halphen D."/>
            <person name="Hallmann A."/>
            <person name="Hanikenne M."/>
            <person name="Hippler M."/>
            <person name="Inwood W."/>
            <person name="Jabbari K."/>
            <person name="Kalanon M."/>
            <person name="Kuras R."/>
            <person name="Lefebvre P.A."/>
            <person name="Lemaire S.D."/>
            <person name="Lobanov A.V."/>
            <person name="Lohr M."/>
            <person name="Manuell A."/>
            <person name="Meier I."/>
            <person name="Mets L."/>
            <person name="Mittag M."/>
            <person name="Mittelmeier T."/>
            <person name="Moroney J.V."/>
            <person name="Moseley J."/>
            <person name="Napoli C."/>
            <person name="Nedelcu A.M."/>
            <person name="Niyogi K."/>
            <person name="Novoselov S.V."/>
            <person name="Paulsen I.T."/>
            <person name="Pazour G."/>
            <person name="Purton S."/>
            <person name="Ral J.P."/>
            <person name="Riano-Pachon D.M."/>
            <person name="Riekhof W."/>
            <person name="Rymarquis L."/>
            <person name="Schroda M."/>
            <person name="Stern D."/>
            <person name="Umen J."/>
            <person name="Willows R."/>
            <person name="Wilson N."/>
            <person name="Zimmer S.L."/>
            <person name="Allmer J."/>
            <person name="Balk J."/>
            <person name="Bisova K."/>
            <person name="Chen C.J."/>
            <person name="Elias M."/>
            <person name="Gendler K."/>
            <person name="Hauser C."/>
            <person name="Lamb M.R."/>
            <person name="Ledford H."/>
            <person name="Long J.C."/>
            <person name="Minagawa J."/>
            <person name="Page M.D."/>
            <person name="Pan J."/>
            <person name="Pootakham W."/>
            <person name="Roje S."/>
            <person name="Rose A."/>
            <person name="Stahlberg E."/>
            <person name="Terauchi A.M."/>
            <person name="Yang P."/>
            <person name="Ball S."/>
            <person name="Bowler C."/>
            <person name="Dieckmann C.L."/>
            <person name="Gladyshev V.N."/>
            <person name="Green P."/>
            <person name="Jorgensen R."/>
            <person name="Mayfield S."/>
            <person name="Mueller-Roeber B."/>
            <person name="Rajamani S."/>
            <person name="Sayre R.T."/>
            <person name="Brokstein P."/>
            <person name="Dubchak I."/>
            <person name="Goodstein D."/>
            <person name="Hornick L."/>
            <person name="Huang Y.W."/>
            <person name="Jhaveri J."/>
            <person name="Luo Y."/>
            <person name="Martinez D."/>
            <person name="Ngau W.C."/>
            <person name="Otillar B."/>
            <person name="Poliakov A."/>
            <person name="Porter A."/>
            <person name="Szajkowski L."/>
            <person name="Werner G."/>
            <person name="Zhou K."/>
            <person name="Grigoriev I.V."/>
            <person name="Rokhsar D.S."/>
            <person name="Grossman A.R."/>
        </authorList>
    </citation>
    <scope>NUCLEOTIDE SEQUENCE [LARGE SCALE GENOMIC DNA]</scope>
    <source>
        <strain evidence="3">CC-503</strain>
    </source>
</reference>
<evidence type="ECO:0000313" key="2">
    <source>
        <dbReference type="EMBL" id="PNW84331.1"/>
    </source>
</evidence>
<accession>A0A2K3DUV6</accession>
<proteinExistence type="predicted"/>
<dbReference type="RefSeq" id="XP_042925444.1">
    <property type="nucleotide sequence ID" value="XM_043062092.1"/>
</dbReference>
<dbReference type="Proteomes" id="UP000006906">
    <property type="component" value="Chromosome 4"/>
</dbReference>
<feature type="region of interest" description="Disordered" evidence="1">
    <location>
        <begin position="1"/>
        <end position="39"/>
    </location>
</feature>
<dbReference type="GeneID" id="66053311"/>
<keyword evidence="3" id="KW-1185">Reference proteome</keyword>
<organism evidence="2 3">
    <name type="scientific">Chlamydomonas reinhardtii</name>
    <name type="common">Chlamydomonas smithii</name>
    <dbReference type="NCBI Taxonomy" id="3055"/>
    <lineage>
        <taxon>Eukaryota</taxon>
        <taxon>Viridiplantae</taxon>
        <taxon>Chlorophyta</taxon>
        <taxon>core chlorophytes</taxon>
        <taxon>Chlorophyceae</taxon>
        <taxon>CS clade</taxon>
        <taxon>Chlamydomonadales</taxon>
        <taxon>Chlamydomonadaceae</taxon>
        <taxon>Chlamydomonas</taxon>
    </lineage>
</organism>
<dbReference type="KEGG" id="cre:CHLRE_04g229776v5"/>
<dbReference type="EMBL" id="CM008965">
    <property type="protein sequence ID" value="PNW84331.1"/>
    <property type="molecule type" value="Genomic_DNA"/>
</dbReference>
<gene>
    <name evidence="2" type="ORF">CHLRE_04g229776v5</name>
</gene>
<feature type="region of interest" description="Disordered" evidence="1">
    <location>
        <begin position="83"/>
        <end position="109"/>
    </location>
</feature>
<dbReference type="InParanoid" id="A0A2K3DUV6"/>